<dbReference type="KEGG" id="qsa:O6P43_000643"/>
<keyword evidence="2" id="KW-0472">Membrane</keyword>
<feature type="compositionally biased region" description="Polar residues" evidence="1">
    <location>
        <begin position="151"/>
        <end position="160"/>
    </location>
</feature>
<organism evidence="3 4">
    <name type="scientific">Quillaja saponaria</name>
    <name type="common">Soap bark tree</name>
    <dbReference type="NCBI Taxonomy" id="32244"/>
    <lineage>
        <taxon>Eukaryota</taxon>
        <taxon>Viridiplantae</taxon>
        <taxon>Streptophyta</taxon>
        <taxon>Embryophyta</taxon>
        <taxon>Tracheophyta</taxon>
        <taxon>Spermatophyta</taxon>
        <taxon>Magnoliopsida</taxon>
        <taxon>eudicotyledons</taxon>
        <taxon>Gunneridae</taxon>
        <taxon>Pentapetalae</taxon>
        <taxon>rosids</taxon>
        <taxon>fabids</taxon>
        <taxon>Fabales</taxon>
        <taxon>Quillajaceae</taxon>
        <taxon>Quillaja</taxon>
    </lineage>
</organism>
<feature type="compositionally biased region" description="Basic and acidic residues" evidence="1">
    <location>
        <begin position="161"/>
        <end position="182"/>
    </location>
</feature>
<dbReference type="PANTHER" id="PTHR34379:SF15">
    <property type="entry name" value="PROTEIN, PUTATIVE-RELATED"/>
    <property type="match status" value="1"/>
</dbReference>
<feature type="region of interest" description="Disordered" evidence="1">
    <location>
        <begin position="99"/>
        <end position="182"/>
    </location>
</feature>
<dbReference type="EMBL" id="JARAOO010000001">
    <property type="protein sequence ID" value="KAJ7981374.1"/>
    <property type="molecule type" value="Genomic_DNA"/>
</dbReference>
<feature type="compositionally biased region" description="Polar residues" evidence="1">
    <location>
        <begin position="103"/>
        <end position="117"/>
    </location>
</feature>
<sequence length="260" mass="30061">MKNVSKNKCSLLCFRPVVDMDAMLESRGVVVRNRRLRYLGVEENDGIKNSEILDNGCNKKYQDLGIHQNQPPKRTLSRLLKAVVFGTILNKRVRDKEHYCQDSYGSKRSSYSTNTQRSSRETNIEEIKPGLPLSSSSSFRSTSSLNFSSSALEPNRSSRSISDKEKQNEDNHQDPDVKQRNKDRGVSGMYLLLISLAITVLLGKIFGIFFTSIWMYFFHCRNTRLSYYRQENRAKFSITESRRYYNKRVIMEGLLDTEPP</sequence>
<dbReference type="AlphaFoldDB" id="A0AAD7QHB2"/>
<keyword evidence="4" id="KW-1185">Reference proteome</keyword>
<gene>
    <name evidence="3" type="ORF">O6P43_000643</name>
</gene>
<feature type="compositionally biased region" description="Low complexity" evidence="1">
    <location>
        <begin position="133"/>
        <end position="150"/>
    </location>
</feature>
<reference evidence="3 4" key="1">
    <citation type="journal article" date="2023" name="Science">
        <title>Elucidation of the pathway for biosynthesis of saponin adjuvants from the soapbark tree.</title>
        <authorList>
            <person name="Reed J."/>
            <person name="Orme A."/>
            <person name="El-Demerdash A."/>
            <person name="Owen C."/>
            <person name="Martin L.B.B."/>
            <person name="Misra R.C."/>
            <person name="Kikuchi S."/>
            <person name="Rejzek M."/>
            <person name="Martin A.C."/>
            <person name="Harkess A."/>
            <person name="Leebens-Mack J."/>
            <person name="Louveau T."/>
            <person name="Stephenson M.J."/>
            <person name="Osbourn A."/>
        </authorList>
    </citation>
    <scope>NUCLEOTIDE SEQUENCE [LARGE SCALE GENOMIC DNA]</scope>
    <source>
        <strain evidence="3">S10</strain>
    </source>
</reference>
<evidence type="ECO:0000256" key="2">
    <source>
        <dbReference type="SAM" id="Phobius"/>
    </source>
</evidence>
<dbReference type="InterPro" id="IPR040411">
    <property type="entry name" value="At5g23160-like"/>
</dbReference>
<keyword evidence="2" id="KW-1133">Transmembrane helix</keyword>
<protein>
    <submittedName>
        <fullName evidence="3">Transmembrane protein</fullName>
    </submittedName>
</protein>
<proteinExistence type="predicted"/>
<evidence type="ECO:0000256" key="1">
    <source>
        <dbReference type="SAM" id="MobiDB-lite"/>
    </source>
</evidence>
<accession>A0AAD7QHB2</accession>
<keyword evidence="2 3" id="KW-0812">Transmembrane</keyword>
<evidence type="ECO:0000313" key="3">
    <source>
        <dbReference type="EMBL" id="KAJ7981374.1"/>
    </source>
</evidence>
<comment type="caution">
    <text evidence="3">The sequence shown here is derived from an EMBL/GenBank/DDBJ whole genome shotgun (WGS) entry which is preliminary data.</text>
</comment>
<feature type="compositionally biased region" description="Basic and acidic residues" evidence="1">
    <location>
        <begin position="118"/>
        <end position="128"/>
    </location>
</feature>
<evidence type="ECO:0000313" key="4">
    <source>
        <dbReference type="Proteomes" id="UP001163823"/>
    </source>
</evidence>
<name>A0AAD7QHB2_QUISA</name>
<feature type="transmembrane region" description="Helical" evidence="2">
    <location>
        <begin position="190"/>
        <end position="217"/>
    </location>
</feature>
<dbReference type="Proteomes" id="UP001163823">
    <property type="component" value="Chromosome 1"/>
</dbReference>
<dbReference type="PANTHER" id="PTHR34379">
    <property type="entry name" value="OS07G0553800 PROTEIN"/>
    <property type="match status" value="1"/>
</dbReference>